<organism evidence="2 3">
    <name type="scientific">Saliterribacillus persicus</name>
    <dbReference type="NCBI Taxonomy" id="930114"/>
    <lineage>
        <taxon>Bacteria</taxon>
        <taxon>Bacillati</taxon>
        <taxon>Bacillota</taxon>
        <taxon>Bacilli</taxon>
        <taxon>Bacillales</taxon>
        <taxon>Bacillaceae</taxon>
        <taxon>Saliterribacillus</taxon>
    </lineage>
</organism>
<dbReference type="Proteomes" id="UP000252585">
    <property type="component" value="Unassembled WGS sequence"/>
</dbReference>
<dbReference type="AlphaFoldDB" id="A0A368XNZ4"/>
<protein>
    <submittedName>
        <fullName evidence="2">Uncharacterized protein DUF3813</fullName>
    </submittedName>
</protein>
<evidence type="ECO:0000256" key="1">
    <source>
        <dbReference type="SAM" id="Coils"/>
    </source>
</evidence>
<name>A0A368XNZ4_9BACI</name>
<feature type="coiled-coil region" evidence="1">
    <location>
        <begin position="37"/>
        <end position="64"/>
    </location>
</feature>
<evidence type="ECO:0000313" key="2">
    <source>
        <dbReference type="EMBL" id="RCW69720.1"/>
    </source>
</evidence>
<reference evidence="2 3" key="1">
    <citation type="submission" date="2018-07" db="EMBL/GenBank/DDBJ databases">
        <title>Genomic Encyclopedia of Type Strains, Phase IV (KMG-IV): sequencing the most valuable type-strain genomes for metagenomic binning, comparative biology and taxonomic classification.</title>
        <authorList>
            <person name="Goeker M."/>
        </authorList>
    </citation>
    <scope>NUCLEOTIDE SEQUENCE [LARGE SCALE GENOMIC DNA]</scope>
    <source>
        <strain evidence="2 3">DSM 27696</strain>
    </source>
</reference>
<accession>A0A368XNZ4</accession>
<dbReference type="InterPro" id="IPR024217">
    <property type="entry name" value="DUF3813"/>
</dbReference>
<gene>
    <name evidence="2" type="ORF">DFR57_107108</name>
</gene>
<comment type="caution">
    <text evidence="2">The sequence shown here is derived from an EMBL/GenBank/DDBJ whole genome shotgun (WGS) entry which is preliminary data.</text>
</comment>
<dbReference type="Pfam" id="PF12758">
    <property type="entry name" value="DUF3813"/>
    <property type="match status" value="1"/>
</dbReference>
<keyword evidence="3" id="KW-1185">Reference proteome</keyword>
<sequence length="65" mass="7537">MKLQNQLFQQAKQMVGKLTNQNSFNEQDKEVARQAIQAAYTNATAEEQQELQQLEQQLAQENELK</sequence>
<keyword evidence="1" id="KW-0175">Coiled coil</keyword>
<proteinExistence type="predicted"/>
<dbReference type="EMBL" id="QPJJ01000007">
    <property type="protein sequence ID" value="RCW69720.1"/>
    <property type="molecule type" value="Genomic_DNA"/>
</dbReference>
<evidence type="ECO:0000313" key="3">
    <source>
        <dbReference type="Proteomes" id="UP000252585"/>
    </source>
</evidence>